<dbReference type="AlphaFoldDB" id="A0A330L0D8"/>
<keyword evidence="3" id="KW-0489">Methyltransferase</keyword>
<keyword evidence="5" id="KW-0949">S-adenosyl-L-methionine</keyword>
<accession>A0A330L0D8</accession>
<gene>
    <name evidence="10" type="ORF">NITLEN_10200</name>
</gene>
<dbReference type="GO" id="GO:0032259">
    <property type="term" value="P:methylation"/>
    <property type="evidence" value="ECO:0007669"/>
    <property type="project" value="UniProtKB-KW"/>
</dbReference>
<dbReference type="SUPFAM" id="SSF53335">
    <property type="entry name" value="S-adenosyl-L-methionine-dependent methyltransferases"/>
    <property type="match status" value="1"/>
</dbReference>
<keyword evidence="4" id="KW-0808">Transferase</keyword>
<dbReference type="GO" id="GO:0003677">
    <property type="term" value="F:DNA binding"/>
    <property type="evidence" value="ECO:0007669"/>
    <property type="project" value="UniProtKB-KW"/>
</dbReference>
<dbReference type="Proteomes" id="UP000248168">
    <property type="component" value="Unassembled WGS sequence"/>
</dbReference>
<comment type="similarity">
    <text evidence="1">Belongs to the N(4)/N(6)-methyltransferase family. N(4) subfamily.</text>
</comment>
<sequence>MVAYTALTFCNFSPLCGTLAASKLLCTFKDSPSKIRQIPLSAINTMRPFQMNTDLSLSWDHSSTVHTDWTLHQIAPYIGRMKAAMARALIEKFTRPGDLVVDPFCGSGVVPLEASASKRRVAAGDWSPYAYILTKAKLIPPPTLNTALTRFETIWKSSRRILDKQDLRTVPKWVRSFFHPETLRSTLAFRDACVYQQEHFLLACLLGILHHQRPGFLSYPSSHLVPYLRNLKFPRAEFPELYIERDVKSRMLAKIVRTYKRFPIRTLAKPRVSLVDARSFPRMQGIHAVITSPPYMNELDYVRDNRLRLWFIERSLPAGLELGTLNKKAAFTALLSGVCSRLAPMIRSKGVFALVLGDATRGGQSINTATIAKQVFSLNDELNGFELIAEYRDKIPDIRRSRRECKGTKAETILVYRNQ</sequence>
<dbReference type="InterPro" id="IPR029063">
    <property type="entry name" value="SAM-dependent_MTases_sf"/>
</dbReference>
<evidence type="ECO:0000256" key="1">
    <source>
        <dbReference type="ARBA" id="ARBA00010203"/>
    </source>
</evidence>
<comment type="catalytic activity">
    <reaction evidence="8">
        <text>a 2'-deoxycytidine in DNA + S-adenosyl-L-methionine = an N(4)-methyl-2'-deoxycytidine in DNA + S-adenosyl-L-homocysteine + H(+)</text>
        <dbReference type="Rhea" id="RHEA:16857"/>
        <dbReference type="Rhea" id="RHEA-COMP:11369"/>
        <dbReference type="Rhea" id="RHEA-COMP:13674"/>
        <dbReference type="ChEBI" id="CHEBI:15378"/>
        <dbReference type="ChEBI" id="CHEBI:57856"/>
        <dbReference type="ChEBI" id="CHEBI:59789"/>
        <dbReference type="ChEBI" id="CHEBI:85452"/>
        <dbReference type="ChEBI" id="CHEBI:137933"/>
        <dbReference type="EC" id="2.1.1.113"/>
    </reaction>
</comment>
<dbReference type="EC" id="2.1.1.113" evidence="2"/>
<dbReference type="EMBL" id="OUNR01000001">
    <property type="protein sequence ID" value="SPP63114.1"/>
    <property type="molecule type" value="Genomic_DNA"/>
</dbReference>
<dbReference type="Gene3D" id="3.40.50.150">
    <property type="entry name" value="Vaccinia Virus protein VP39"/>
    <property type="match status" value="1"/>
</dbReference>
<reference evidence="11" key="1">
    <citation type="submission" date="2018-04" db="EMBL/GenBank/DDBJ databases">
        <authorList>
            <person name="Lucker S."/>
            <person name="Sakoula D."/>
        </authorList>
    </citation>
    <scope>NUCLEOTIDE SEQUENCE [LARGE SCALE GENOMIC DNA]</scope>
</reference>
<evidence type="ECO:0000256" key="4">
    <source>
        <dbReference type="ARBA" id="ARBA00022679"/>
    </source>
</evidence>
<keyword evidence="6" id="KW-0680">Restriction system</keyword>
<dbReference type="InterPro" id="IPR053943">
    <property type="entry name" value="RlmKL-like_Mtase_CS"/>
</dbReference>
<evidence type="ECO:0000256" key="2">
    <source>
        <dbReference type="ARBA" id="ARBA00012185"/>
    </source>
</evidence>
<dbReference type="InterPro" id="IPR017985">
    <property type="entry name" value="MeTrfase_CN4_CS"/>
</dbReference>
<evidence type="ECO:0000256" key="5">
    <source>
        <dbReference type="ARBA" id="ARBA00022691"/>
    </source>
</evidence>
<dbReference type="InParanoid" id="A0A330L0D8"/>
<feature type="domain" description="DNA methylase N-4/N-6" evidence="9">
    <location>
        <begin position="76"/>
        <end position="121"/>
    </location>
</feature>
<evidence type="ECO:0000313" key="10">
    <source>
        <dbReference type="EMBL" id="SPP63114.1"/>
    </source>
</evidence>
<dbReference type="Pfam" id="PF01555">
    <property type="entry name" value="N6_N4_Mtase"/>
    <property type="match status" value="1"/>
</dbReference>
<dbReference type="GO" id="GO:0009307">
    <property type="term" value="P:DNA restriction-modification system"/>
    <property type="evidence" value="ECO:0007669"/>
    <property type="project" value="UniProtKB-KW"/>
</dbReference>
<evidence type="ECO:0000313" key="11">
    <source>
        <dbReference type="Proteomes" id="UP000248168"/>
    </source>
</evidence>
<evidence type="ECO:0000256" key="8">
    <source>
        <dbReference type="ARBA" id="ARBA00049120"/>
    </source>
</evidence>
<evidence type="ECO:0000259" key="9">
    <source>
        <dbReference type="Pfam" id="PF01555"/>
    </source>
</evidence>
<dbReference type="PROSITE" id="PS01261">
    <property type="entry name" value="UPF0020"/>
    <property type="match status" value="1"/>
</dbReference>
<evidence type="ECO:0000256" key="3">
    <source>
        <dbReference type="ARBA" id="ARBA00022603"/>
    </source>
</evidence>
<dbReference type="GO" id="GO:0015667">
    <property type="term" value="F:site-specific DNA-methyltransferase (cytosine-N4-specific) activity"/>
    <property type="evidence" value="ECO:0007669"/>
    <property type="project" value="UniProtKB-EC"/>
</dbReference>
<dbReference type="GO" id="GO:0008170">
    <property type="term" value="F:N-methyltransferase activity"/>
    <property type="evidence" value="ECO:0007669"/>
    <property type="project" value="InterPro"/>
</dbReference>
<keyword evidence="11" id="KW-1185">Reference proteome</keyword>
<protein>
    <recommendedName>
        <fullName evidence="2">site-specific DNA-methyltransferase (cytosine-N(4)-specific)</fullName>
        <ecNumber evidence="2">2.1.1.113</ecNumber>
    </recommendedName>
</protein>
<evidence type="ECO:0000256" key="7">
    <source>
        <dbReference type="ARBA" id="ARBA00023125"/>
    </source>
</evidence>
<evidence type="ECO:0000256" key="6">
    <source>
        <dbReference type="ARBA" id="ARBA00022747"/>
    </source>
</evidence>
<name>A0A330L0D8_9BACT</name>
<dbReference type="PROSITE" id="PS00093">
    <property type="entry name" value="N4_MTASE"/>
    <property type="match status" value="1"/>
</dbReference>
<proteinExistence type="inferred from homology"/>
<organism evidence="10 11">
    <name type="scientific">Nitrospira lenta</name>
    <dbReference type="NCBI Taxonomy" id="1436998"/>
    <lineage>
        <taxon>Bacteria</taxon>
        <taxon>Pseudomonadati</taxon>
        <taxon>Nitrospirota</taxon>
        <taxon>Nitrospiria</taxon>
        <taxon>Nitrospirales</taxon>
        <taxon>Nitrospiraceae</taxon>
        <taxon>Nitrospira</taxon>
    </lineage>
</organism>
<keyword evidence="7" id="KW-0238">DNA-binding</keyword>
<dbReference type="InterPro" id="IPR002941">
    <property type="entry name" value="DNA_methylase_N4/N6"/>
</dbReference>